<proteinExistence type="predicted"/>
<protein>
    <submittedName>
        <fullName evidence="1">Uncharacterized protein</fullName>
    </submittedName>
</protein>
<dbReference type="AlphaFoldDB" id="A0AAD8Q0N9"/>
<evidence type="ECO:0000313" key="2">
    <source>
        <dbReference type="Proteomes" id="UP001230504"/>
    </source>
</evidence>
<gene>
    <name evidence="1" type="ORF">LY79DRAFT_551681</name>
</gene>
<sequence>MTDLLNRFIDTLSQVLEPWTWFADGGISHFANGASNKLKLSIHNINTVMETDLHKVLTELDRLRGRLDRFRAEPELHLQVAGNRAIVLQYWNINILHFISPVALSSGIMQSGIIVFQPAPVCFIILSVISYRQLPAQGFSVRVPSIDIIDGTPAAAR</sequence>
<dbReference type="GeneID" id="85441908"/>
<organism evidence="1 2">
    <name type="scientific">Colletotrichum navitas</name>
    <dbReference type="NCBI Taxonomy" id="681940"/>
    <lineage>
        <taxon>Eukaryota</taxon>
        <taxon>Fungi</taxon>
        <taxon>Dikarya</taxon>
        <taxon>Ascomycota</taxon>
        <taxon>Pezizomycotina</taxon>
        <taxon>Sordariomycetes</taxon>
        <taxon>Hypocreomycetidae</taxon>
        <taxon>Glomerellales</taxon>
        <taxon>Glomerellaceae</taxon>
        <taxon>Colletotrichum</taxon>
        <taxon>Colletotrichum graminicola species complex</taxon>
    </lineage>
</organism>
<dbReference type="EMBL" id="JAHLJV010000024">
    <property type="protein sequence ID" value="KAK1593692.1"/>
    <property type="molecule type" value="Genomic_DNA"/>
</dbReference>
<accession>A0AAD8Q0N9</accession>
<evidence type="ECO:0000313" key="1">
    <source>
        <dbReference type="EMBL" id="KAK1593692.1"/>
    </source>
</evidence>
<reference evidence="1" key="1">
    <citation type="submission" date="2021-06" db="EMBL/GenBank/DDBJ databases">
        <title>Comparative genomics, transcriptomics and evolutionary studies reveal genomic signatures of adaptation to plant cell wall in hemibiotrophic fungi.</title>
        <authorList>
            <consortium name="DOE Joint Genome Institute"/>
            <person name="Baroncelli R."/>
            <person name="Diaz J.F."/>
            <person name="Benocci T."/>
            <person name="Peng M."/>
            <person name="Battaglia E."/>
            <person name="Haridas S."/>
            <person name="Andreopoulos W."/>
            <person name="Labutti K."/>
            <person name="Pangilinan J."/>
            <person name="Floch G.L."/>
            <person name="Makela M.R."/>
            <person name="Henrissat B."/>
            <person name="Grigoriev I.V."/>
            <person name="Crouch J.A."/>
            <person name="De Vries R.P."/>
            <person name="Sukno S.A."/>
            <person name="Thon M.R."/>
        </authorList>
    </citation>
    <scope>NUCLEOTIDE SEQUENCE</scope>
    <source>
        <strain evidence="1">CBS 125086</strain>
    </source>
</reference>
<name>A0AAD8Q0N9_9PEZI</name>
<keyword evidence="2" id="KW-1185">Reference proteome</keyword>
<comment type="caution">
    <text evidence="1">The sequence shown here is derived from an EMBL/GenBank/DDBJ whole genome shotgun (WGS) entry which is preliminary data.</text>
</comment>
<dbReference type="Proteomes" id="UP001230504">
    <property type="component" value="Unassembled WGS sequence"/>
</dbReference>
<dbReference type="RefSeq" id="XP_060414978.1">
    <property type="nucleotide sequence ID" value="XM_060557668.1"/>
</dbReference>